<evidence type="ECO:0000313" key="1">
    <source>
        <dbReference type="EMBL" id="TCX36642.1"/>
    </source>
</evidence>
<proteinExistence type="predicted"/>
<evidence type="ECO:0000313" key="2">
    <source>
        <dbReference type="EMBL" id="VGL98927.1"/>
    </source>
</evidence>
<reference evidence="2" key="2">
    <citation type="submission" date="2019-03" db="EMBL/GenBank/DDBJ databases">
        <authorList>
            <consortium name="Pathogen Informatics"/>
        </authorList>
    </citation>
    <scope>NUCLEOTIDE SEQUENCE</scope>
    <source>
        <strain evidence="2">5012STDY7626444</strain>
    </source>
</reference>
<name>A0A483IR71_KLEPN</name>
<dbReference type="AlphaFoldDB" id="A0A483IR71"/>
<gene>
    <name evidence="1" type="ORF">ETE75_20490</name>
    <name evidence="2" type="ORF">SAMEA4873646_05413</name>
</gene>
<reference evidence="1" key="1">
    <citation type="submission" date="2019-01" db="EMBL/GenBank/DDBJ databases">
        <authorList>
            <person name="Lista F."/>
            <person name="Anselmo A."/>
        </authorList>
    </citation>
    <scope>NUCLEOTIDE SEQUENCE</scope>
    <source>
        <strain evidence="1">13S</strain>
    </source>
</reference>
<dbReference type="PROSITE" id="PS51257">
    <property type="entry name" value="PROKAR_LIPOPROTEIN"/>
    <property type="match status" value="1"/>
</dbReference>
<dbReference type="RefSeq" id="WP_009484931.1">
    <property type="nucleotide sequence ID" value="NZ_BQHA01000040.1"/>
</dbReference>
<sequence>MKKTFIALTLSVTFLVTGCGEDKMKDEAVEFTKEAILKKLADPESASFSDIKFVNTNAEKTLPIGEYIVCGKVKGKDAHGEDFETEFSSDLMLEVSKFNDEKKDFMIEVLPRYNFDTGIIDRRYYDYEIACSKGVEAFNKNREEKSSSK</sequence>
<dbReference type="EMBL" id="CAAHCP010000058">
    <property type="protein sequence ID" value="VGL98927.1"/>
    <property type="molecule type" value="Genomic_DNA"/>
</dbReference>
<dbReference type="EMBL" id="SDCJ01000016">
    <property type="protein sequence ID" value="TCX36642.1"/>
    <property type="molecule type" value="Genomic_DNA"/>
</dbReference>
<evidence type="ECO:0008006" key="3">
    <source>
        <dbReference type="Google" id="ProtNLM"/>
    </source>
</evidence>
<protein>
    <recommendedName>
        <fullName evidence="3">Lipoprotein</fullName>
    </recommendedName>
</protein>
<accession>A0A483IR71</accession>
<organism evidence="1">
    <name type="scientific">Klebsiella pneumoniae</name>
    <dbReference type="NCBI Taxonomy" id="573"/>
    <lineage>
        <taxon>Bacteria</taxon>
        <taxon>Pseudomonadati</taxon>
        <taxon>Pseudomonadota</taxon>
        <taxon>Gammaproteobacteria</taxon>
        <taxon>Enterobacterales</taxon>
        <taxon>Enterobacteriaceae</taxon>
        <taxon>Klebsiella/Raoultella group</taxon>
        <taxon>Klebsiella</taxon>
        <taxon>Klebsiella pneumoniae complex</taxon>
    </lineage>
</organism>